<name>X0TK60_9ZZZZ</name>
<dbReference type="AlphaFoldDB" id="X0TK60"/>
<evidence type="ECO:0000313" key="1">
    <source>
        <dbReference type="EMBL" id="GAF87671.1"/>
    </source>
</evidence>
<proteinExistence type="predicted"/>
<accession>X0TK60</accession>
<feature type="non-terminal residue" evidence="1">
    <location>
        <position position="1"/>
    </location>
</feature>
<dbReference type="EMBL" id="BARS01015169">
    <property type="protein sequence ID" value="GAF87671.1"/>
    <property type="molecule type" value="Genomic_DNA"/>
</dbReference>
<gene>
    <name evidence="1" type="ORF">S01H1_25161</name>
</gene>
<reference evidence="1" key="1">
    <citation type="journal article" date="2014" name="Front. Microbiol.">
        <title>High frequency of phylogenetically diverse reductive dehalogenase-homologous genes in deep subseafloor sedimentary metagenomes.</title>
        <authorList>
            <person name="Kawai M."/>
            <person name="Futagami T."/>
            <person name="Toyoda A."/>
            <person name="Takaki Y."/>
            <person name="Nishi S."/>
            <person name="Hori S."/>
            <person name="Arai W."/>
            <person name="Tsubouchi T."/>
            <person name="Morono Y."/>
            <person name="Uchiyama I."/>
            <person name="Ito T."/>
            <person name="Fujiyama A."/>
            <person name="Inagaki F."/>
            <person name="Takami H."/>
        </authorList>
    </citation>
    <scope>NUCLEOTIDE SEQUENCE</scope>
    <source>
        <strain evidence="1">Expedition CK06-06</strain>
    </source>
</reference>
<comment type="caution">
    <text evidence="1">The sequence shown here is derived from an EMBL/GenBank/DDBJ whole genome shotgun (WGS) entry which is preliminary data.</text>
</comment>
<organism evidence="1">
    <name type="scientific">marine sediment metagenome</name>
    <dbReference type="NCBI Taxonomy" id="412755"/>
    <lineage>
        <taxon>unclassified sequences</taxon>
        <taxon>metagenomes</taxon>
        <taxon>ecological metagenomes</taxon>
    </lineage>
</organism>
<protein>
    <submittedName>
        <fullName evidence="1">Uncharacterized protein</fullName>
    </submittedName>
</protein>
<sequence length="49" mass="5596">YALGGLSNSVFVSKYKLYLPTKKELEIEVKKEAARIKLALPKKKENSRD</sequence>